<proteinExistence type="predicted"/>
<dbReference type="Proteomes" id="UP000287547">
    <property type="component" value="Unassembled WGS sequence"/>
</dbReference>
<evidence type="ECO:0000313" key="2">
    <source>
        <dbReference type="EMBL" id="SMD21856.1"/>
    </source>
</evidence>
<dbReference type="EMBL" id="FWXV01000007">
    <property type="protein sequence ID" value="SMD21856.1"/>
    <property type="molecule type" value="Genomic_DNA"/>
</dbReference>
<evidence type="ECO:0000313" key="1">
    <source>
        <dbReference type="EMBL" id="RSM64577.1"/>
    </source>
</evidence>
<gene>
    <name evidence="1" type="ORF">DMH04_51045</name>
    <name evidence="2" type="ORF">SAMN05661093_07140</name>
</gene>
<keyword evidence="3" id="KW-1185">Reference proteome</keyword>
<dbReference type="Proteomes" id="UP000192674">
    <property type="component" value="Unassembled WGS sequence"/>
</dbReference>
<protein>
    <recommendedName>
        <fullName evidence="5">Secreted protein</fullName>
    </recommendedName>
</protein>
<reference evidence="1 4" key="2">
    <citation type="submission" date="2018-05" db="EMBL/GenBank/DDBJ databases">
        <title>Evolution of GPA BGCs.</title>
        <authorList>
            <person name="Waglechner N."/>
            <person name="Wright G.D."/>
        </authorList>
    </citation>
    <scope>NUCLEOTIDE SEQUENCE [LARGE SCALE GENOMIC DNA]</scope>
    <source>
        <strain evidence="1 4">A82846</strain>
    </source>
</reference>
<reference evidence="2 3" key="1">
    <citation type="submission" date="2017-04" db="EMBL/GenBank/DDBJ databases">
        <authorList>
            <person name="Afonso C.L."/>
            <person name="Miller P.J."/>
            <person name="Scott M.A."/>
            <person name="Spackman E."/>
            <person name="Goraichik I."/>
            <person name="Dimitrov K.M."/>
            <person name="Suarez D.L."/>
            <person name="Swayne D.E."/>
        </authorList>
    </citation>
    <scope>NUCLEOTIDE SEQUENCE [LARGE SCALE GENOMIC DNA]</scope>
    <source>
        <strain evidence="2 3">DSM 43828</strain>
    </source>
</reference>
<dbReference type="RefSeq" id="WP_051795185.1">
    <property type="nucleotide sequence ID" value="NZ_FWXV01000007.1"/>
</dbReference>
<evidence type="ECO:0008006" key="5">
    <source>
        <dbReference type="Google" id="ProtNLM"/>
    </source>
</evidence>
<dbReference type="OrthoDB" id="3538051at2"/>
<sequence>MSRLFWLGVGVAAGVALSRKLREKAYQATPAGVAENVSDAMRELAGAVGAFGADVRAGMQEREKELQDVVTERSGVRLHGARARRADD</sequence>
<dbReference type="AlphaFoldDB" id="A0A1Y5Y1L9"/>
<accession>A0A1Y5Y1L9</accession>
<evidence type="ECO:0000313" key="4">
    <source>
        <dbReference type="Proteomes" id="UP000287547"/>
    </source>
</evidence>
<dbReference type="EMBL" id="QHKI01000095">
    <property type="protein sequence ID" value="RSM64577.1"/>
    <property type="molecule type" value="Genomic_DNA"/>
</dbReference>
<organism evidence="2 3">
    <name type="scientific">Kibdelosporangium aridum</name>
    <dbReference type="NCBI Taxonomy" id="2030"/>
    <lineage>
        <taxon>Bacteria</taxon>
        <taxon>Bacillati</taxon>
        <taxon>Actinomycetota</taxon>
        <taxon>Actinomycetes</taxon>
        <taxon>Pseudonocardiales</taxon>
        <taxon>Pseudonocardiaceae</taxon>
        <taxon>Kibdelosporangium</taxon>
    </lineage>
</organism>
<name>A0A1Y5Y1L9_KIBAR</name>
<evidence type="ECO:0000313" key="3">
    <source>
        <dbReference type="Proteomes" id="UP000192674"/>
    </source>
</evidence>